<evidence type="ECO:0000256" key="4">
    <source>
        <dbReference type="ARBA" id="ARBA00022723"/>
    </source>
</evidence>
<dbReference type="InterPro" id="IPR002326">
    <property type="entry name" value="Cyt_c1"/>
</dbReference>
<evidence type="ECO:0000313" key="10">
    <source>
        <dbReference type="Proteomes" id="UP001279734"/>
    </source>
</evidence>
<keyword evidence="2" id="KW-0349">Heme</keyword>
<dbReference type="Gene3D" id="1.10.760.10">
    <property type="entry name" value="Cytochrome c-like domain"/>
    <property type="match status" value="1"/>
</dbReference>
<evidence type="ECO:0000256" key="2">
    <source>
        <dbReference type="ARBA" id="ARBA00022617"/>
    </source>
</evidence>
<dbReference type="SUPFAM" id="SSF46626">
    <property type="entry name" value="Cytochrome c"/>
    <property type="match status" value="1"/>
</dbReference>
<dbReference type="AlphaFoldDB" id="A0AAD3TFU1"/>
<evidence type="ECO:0000256" key="5">
    <source>
        <dbReference type="ARBA" id="ARBA00022989"/>
    </source>
</evidence>
<dbReference type="GO" id="GO:0009055">
    <property type="term" value="F:electron transfer activity"/>
    <property type="evidence" value="ECO:0007669"/>
    <property type="project" value="InterPro"/>
</dbReference>
<dbReference type="PANTHER" id="PTHR10266">
    <property type="entry name" value="CYTOCHROME C1"/>
    <property type="match status" value="1"/>
</dbReference>
<dbReference type="GO" id="GO:0046872">
    <property type="term" value="F:metal ion binding"/>
    <property type="evidence" value="ECO:0007669"/>
    <property type="project" value="UniProtKB-KW"/>
</dbReference>
<protein>
    <submittedName>
        <fullName evidence="9">Uncharacterized protein</fullName>
    </submittedName>
</protein>
<comment type="subcellular location">
    <subcellularLocation>
        <location evidence="1">Membrane</location>
    </subcellularLocation>
</comment>
<feature type="compositionally biased region" description="Basic and acidic residues" evidence="8">
    <location>
        <begin position="75"/>
        <end position="90"/>
    </location>
</feature>
<sequence>MASQIEIVDGPNNEGAMFTHPGKLSDSFPQPYANEQSARHRSRGRMMVRRGGDIFNTKSVPIKPGELGRGIRASLPEREGHSGTSQRERAGPQSTKSPTAKTWAEEDSS</sequence>
<dbReference type="GO" id="GO:0016020">
    <property type="term" value="C:membrane"/>
    <property type="evidence" value="ECO:0007669"/>
    <property type="project" value="UniProtKB-SubCell"/>
</dbReference>
<keyword evidence="5" id="KW-1133">Transmembrane helix</keyword>
<feature type="region of interest" description="Disordered" evidence="8">
    <location>
        <begin position="1"/>
        <end position="109"/>
    </location>
</feature>
<dbReference type="EMBL" id="BSYO01000036">
    <property type="protein sequence ID" value="GMH29163.1"/>
    <property type="molecule type" value="Genomic_DNA"/>
</dbReference>
<keyword evidence="4" id="KW-0479">Metal-binding</keyword>
<reference evidence="9" key="1">
    <citation type="submission" date="2023-05" db="EMBL/GenBank/DDBJ databases">
        <title>Nepenthes gracilis genome sequencing.</title>
        <authorList>
            <person name="Fukushima K."/>
        </authorList>
    </citation>
    <scope>NUCLEOTIDE SEQUENCE</scope>
    <source>
        <strain evidence="9">SING2019-196</strain>
    </source>
</reference>
<dbReference type="Proteomes" id="UP001279734">
    <property type="component" value="Unassembled WGS sequence"/>
</dbReference>
<feature type="compositionally biased region" description="Basic residues" evidence="8">
    <location>
        <begin position="39"/>
        <end position="48"/>
    </location>
</feature>
<evidence type="ECO:0000256" key="1">
    <source>
        <dbReference type="ARBA" id="ARBA00004370"/>
    </source>
</evidence>
<organism evidence="9 10">
    <name type="scientific">Nepenthes gracilis</name>
    <name type="common">Slender pitcher plant</name>
    <dbReference type="NCBI Taxonomy" id="150966"/>
    <lineage>
        <taxon>Eukaryota</taxon>
        <taxon>Viridiplantae</taxon>
        <taxon>Streptophyta</taxon>
        <taxon>Embryophyta</taxon>
        <taxon>Tracheophyta</taxon>
        <taxon>Spermatophyta</taxon>
        <taxon>Magnoliopsida</taxon>
        <taxon>eudicotyledons</taxon>
        <taxon>Gunneridae</taxon>
        <taxon>Pentapetalae</taxon>
        <taxon>Caryophyllales</taxon>
        <taxon>Nepenthaceae</taxon>
        <taxon>Nepenthes</taxon>
    </lineage>
</organism>
<evidence type="ECO:0000256" key="7">
    <source>
        <dbReference type="ARBA" id="ARBA00023136"/>
    </source>
</evidence>
<keyword evidence="7" id="KW-0472">Membrane</keyword>
<evidence type="ECO:0000256" key="3">
    <source>
        <dbReference type="ARBA" id="ARBA00022692"/>
    </source>
</evidence>
<dbReference type="InterPro" id="IPR036909">
    <property type="entry name" value="Cyt_c-like_dom_sf"/>
</dbReference>
<gene>
    <name evidence="9" type="ORF">Nepgr_031006</name>
</gene>
<name>A0AAD3TFU1_NEPGR</name>
<dbReference type="GO" id="GO:0005739">
    <property type="term" value="C:mitochondrion"/>
    <property type="evidence" value="ECO:0007669"/>
    <property type="project" value="GOC"/>
</dbReference>
<dbReference type="GO" id="GO:0020037">
    <property type="term" value="F:heme binding"/>
    <property type="evidence" value="ECO:0007669"/>
    <property type="project" value="InterPro"/>
</dbReference>
<dbReference type="GO" id="GO:0006122">
    <property type="term" value="P:mitochondrial electron transport, ubiquinol to cytochrome c"/>
    <property type="evidence" value="ECO:0007669"/>
    <property type="project" value="TreeGrafter"/>
</dbReference>
<accession>A0AAD3TFU1</accession>
<comment type="caution">
    <text evidence="9">The sequence shown here is derived from an EMBL/GenBank/DDBJ whole genome shotgun (WGS) entry which is preliminary data.</text>
</comment>
<evidence type="ECO:0000313" key="9">
    <source>
        <dbReference type="EMBL" id="GMH29163.1"/>
    </source>
</evidence>
<evidence type="ECO:0000256" key="8">
    <source>
        <dbReference type="SAM" id="MobiDB-lite"/>
    </source>
</evidence>
<dbReference type="PANTHER" id="PTHR10266:SF3">
    <property type="entry name" value="CYTOCHROME C1, HEME PROTEIN, MITOCHONDRIAL"/>
    <property type="match status" value="1"/>
</dbReference>
<keyword evidence="3" id="KW-0812">Transmembrane</keyword>
<keyword evidence="10" id="KW-1185">Reference proteome</keyword>
<keyword evidence="6" id="KW-0408">Iron</keyword>
<evidence type="ECO:0000256" key="6">
    <source>
        <dbReference type="ARBA" id="ARBA00023004"/>
    </source>
</evidence>
<proteinExistence type="predicted"/>
<dbReference type="Pfam" id="PF02167">
    <property type="entry name" value="Cytochrom_C1"/>
    <property type="match status" value="1"/>
</dbReference>